<reference evidence="6" key="2">
    <citation type="submission" date="2025-09" db="UniProtKB">
        <authorList>
            <consortium name="Ensembl"/>
        </authorList>
    </citation>
    <scope>IDENTIFICATION</scope>
</reference>
<feature type="compositionally biased region" description="Acidic residues" evidence="4">
    <location>
        <begin position="757"/>
        <end position="766"/>
    </location>
</feature>
<feature type="compositionally biased region" description="Pro residues" evidence="4">
    <location>
        <begin position="674"/>
        <end position="683"/>
    </location>
</feature>
<feature type="compositionally biased region" description="Basic and acidic residues" evidence="4">
    <location>
        <begin position="639"/>
        <end position="655"/>
    </location>
</feature>
<feature type="region of interest" description="Disordered" evidence="4">
    <location>
        <begin position="819"/>
        <end position="887"/>
    </location>
</feature>
<feature type="compositionally biased region" description="Basic and acidic residues" evidence="4">
    <location>
        <begin position="819"/>
        <end position="850"/>
    </location>
</feature>
<protein>
    <submittedName>
        <fullName evidence="6">Family with sequence similarity 193 member A</fullName>
    </submittedName>
</protein>
<feature type="compositionally biased region" description="Basic residues" evidence="4">
    <location>
        <begin position="868"/>
        <end position="877"/>
    </location>
</feature>
<dbReference type="Pfam" id="PF15914">
    <property type="entry name" value="FAM193_C"/>
    <property type="match status" value="1"/>
</dbReference>
<sequence length="1266" mass="140395">MKVRLLKHLSTGPKATGPAGTVAAALGPPQAYQFISLLLEEYSALCQAARTISSFLLTLENEHLQKFHVTWELHNKHLFENLVFSEPILHSSLPALVAQHGTASHDSYNEDMYRTLFESYHQLQQEMATVATEWQECEKRIDDYVDEQTLKTKQRMLKEDWEFFKQRRLIEEQLPNSKKSPPGENNFTDTMRMLSSRLSIPDCPNCNYRRRCTCDDCSLSHILTCGIMDSPIAEDLHIKLPLQGEPPRDYLAEVHPPSLSSGSSASGSNSSSPITIQQHPRLILPEGDTNTFISDDDEVPPLSSKFGDIYPMSGYEDNSVVTAAVNGLHDDINGECENMELKARSARMTSSSSSSEGDEEEVDGEIGGEPRGPQEELSSGKTNSPSYNHQQVEQVQHACECHVCNQDPSSSTLGPATCLPPSRLHTAPPPTVGHQFFTDCKTPPAHPALHLYPHIHGHLPLHNFSRPLLHPTLYPPSPPLTHNKPLPPNPTSNHSAAKQPAFSPSLPEHVYQNCFGGAGGAGDWNSSLQCLSLKFENLWDAAVMKSWNPSVLLPESLPGDMLGPPLADLPLPPTSSIEAKQQKKSGAKKKCLYNFQDAFMETNRVVMATSASTSSVSCTATTVQSSNNPPIHLASKRPNSLDDVFHNLGKEDHRQPAPAPPRNCPTGLTSLPPLSGPTLPPAPTTHLPTMGSQPFPKMAAPAPDFMEAHQGLCLPPTEPPASSADGPVSAPPSVCSDPDCEGHRCEANGAYEHQPYDGEESQDEDSCSEHSSSTSTSTNQKEGKYCDCCYCEFFGHGGPPAAPTSRNYAEMREKLRLRLTKRKEEQPKREEQQPVIERDGGVEDHRRVEDLLQFINSADNKPASSSKAAKRARHKQKKMEEKARLEAEAREREELQMLEEQQRRQRQEEEEAALQKELLRLHEMQHHRAAKKKKKEKAKENTAPPQNNPQPLKQTAQNVLDNLQNGKSQSLLQTLIRLPDQKEPRFDPVPRVRPSTQHSPKHTSERGFSTETHIPNCQAILHNGTPASQLEINSKVKAKQPAKVATFEAAVKKAPELPKSSDVAAKLANGTSPITTTDTKATRIRPAEALAPLPTTEPRREDRCNIRSASGKRQQHLQHPLTQIKEDRRSPPVTNPSPSPPPALQSEQNGKPPSAESPQPKGKTKKNKKKKGDKMNTSIETTSLHNTPTTLIIHFKIAINMHLCYFLLDDVFLPKDIDLDSTEMDETEREVEYFKRFCLDSARQTRQRLSINWSNFSLKKATFAAH</sequence>
<feature type="compositionally biased region" description="Low complexity" evidence="4">
    <location>
        <begin position="769"/>
        <end position="778"/>
    </location>
</feature>
<feature type="compositionally biased region" description="Polar residues" evidence="4">
    <location>
        <begin position="376"/>
        <end position="391"/>
    </location>
</feature>
<keyword evidence="7" id="KW-1185">Reference proteome</keyword>
<dbReference type="AlphaFoldDB" id="A0A8C9XB39"/>
<keyword evidence="2" id="KW-0597">Phosphoprotein</keyword>
<evidence type="ECO:0000256" key="4">
    <source>
        <dbReference type="SAM" id="MobiDB-lite"/>
    </source>
</evidence>
<feature type="compositionally biased region" description="Acidic residues" evidence="4">
    <location>
        <begin position="356"/>
        <end position="366"/>
    </location>
</feature>
<dbReference type="Ensembl" id="ENSSLUT00000008282.1">
    <property type="protein sequence ID" value="ENSSLUP00000008034.1"/>
    <property type="gene ID" value="ENSSLUG00000003611.1"/>
</dbReference>
<feature type="region of interest" description="Disordered" evidence="4">
    <location>
        <begin position="977"/>
        <end position="1009"/>
    </location>
</feature>
<proteinExistence type="inferred from homology"/>
<dbReference type="PANTHER" id="PTHR15109:SF2">
    <property type="entry name" value="PROTEIN FAM193A"/>
    <property type="match status" value="1"/>
</dbReference>
<evidence type="ECO:0000313" key="6">
    <source>
        <dbReference type="Ensembl" id="ENSSLUP00000008034.1"/>
    </source>
</evidence>
<dbReference type="Proteomes" id="UP000694568">
    <property type="component" value="Unplaced"/>
</dbReference>
<feature type="region of interest" description="Disordered" evidence="4">
    <location>
        <begin position="925"/>
        <end position="953"/>
    </location>
</feature>
<name>A0A8C9XB39_SANLU</name>
<organism evidence="6 7">
    <name type="scientific">Sander lucioperca</name>
    <name type="common">Pike-perch</name>
    <name type="synonym">Perca lucioperca</name>
    <dbReference type="NCBI Taxonomy" id="283035"/>
    <lineage>
        <taxon>Eukaryota</taxon>
        <taxon>Metazoa</taxon>
        <taxon>Chordata</taxon>
        <taxon>Craniata</taxon>
        <taxon>Vertebrata</taxon>
        <taxon>Euteleostomi</taxon>
        <taxon>Actinopterygii</taxon>
        <taxon>Neopterygii</taxon>
        <taxon>Teleostei</taxon>
        <taxon>Neoteleostei</taxon>
        <taxon>Acanthomorphata</taxon>
        <taxon>Eupercaria</taxon>
        <taxon>Perciformes</taxon>
        <taxon>Percoidei</taxon>
        <taxon>Percidae</taxon>
        <taxon>Luciopercinae</taxon>
        <taxon>Sander</taxon>
    </lineage>
</organism>
<feature type="region of interest" description="Disordered" evidence="4">
    <location>
        <begin position="621"/>
        <end position="739"/>
    </location>
</feature>
<feature type="compositionally biased region" description="Pro residues" evidence="4">
    <location>
        <begin position="475"/>
        <end position="490"/>
    </location>
</feature>
<feature type="region of interest" description="Disordered" evidence="4">
    <location>
        <begin position="475"/>
        <end position="502"/>
    </location>
</feature>
<gene>
    <name evidence="6" type="primary">fam193a</name>
</gene>
<feature type="compositionally biased region" description="Basic residues" evidence="4">
    <location>
        <begin position="927"/>
        <end position="936"/>
    </location>
</feature>
<evidence type="ECO:0000259" key="5">
    <source>
        <dbReference type="Pfam" id="PF15914"/>
    </source>
</evidence>
<feature type="compositionally biased region" description="Basic residues" evidence="4">
    <location>
        <begin position="1162"/>
        <end position="1172"/>
    </location>
</feature>
<feature type="compositionally biased region" description="Basic and acidic residues" evidence="4">
    <location>
        <begin position="979"/>
        <end position="990"/>
    </location>
</feature>
<evidence type="ECO:0000256" key="1">
    <source>
        <dbReference type="ARBA" id="ARBA00009689"/>
    </source>
</evidence>
<feature type="region of interest" description="Disordered" evidence="4">
    <location>
        <begin position="1055"/>
        <end position="1181"/>
    </location>
</feature>
<feature type="compositionally biased region" description="Pro residues" evidence="4">
    <location>
        <begin position="1133"/>
        <end position="1143"/>
    </location>
</feature>
<feature type="compositionally biased region" description="Basic and acidic residues" evidence="4">
    <location>
        <begin position="878"/>
        <end position="887"/>
    </location>
</feature>
<reference evidence="6" key="1">
    <citation type="submission" date="2025-08" db="UniProtKB">
        <authorList>
            <consortium name="Ensembl"/>
        </authorList>
    </citation>
    <scope>IDENTIFICATION</scope>
</reference>
<feature type="region of interest" description="Disordered" evidence="4">
    <location>
        <begin position="753"/>
        <end position="782"/>
    </location>
</feature>
<feature type="compositionally biased region" description="Low complexity" evidence="4">
    <location>
        <begin position="258"/>
        <end position="272"/>
    </location>
</feature>
<feature type="region of interest" description="Disordered" evidence="4">
    <location>
        <begin position="286"/>
        <end position="305"/>
    </location>
</feature>
<dbReference type="InterPro" id="IPR029717">
    <property type="entry name" value="FAM193"/>
</dbReference>
<accession>A0A8C9XB39</accession>
<feature type="compositionally biased region" description="Polar residues" evidence="4">
    <location>
        <begin position="943"/>
        <end position="953"/>
    </location>
</feature>
<dbReference type="GeneTree" id="ENSGT00390000000973"/>
<evidence type="ECO:0000313" key="7">
    <source>
        <dbReference type="Proteomes" id="UP000694568"/>
    </source>
</evidence>
<feature type="region of interest" description="Disordered" evidence="4">
    <location>
        <begin position="342"/>
        <end position="391"/>
    </location>
</feature>
<keyword evidence="3" id="KW-0175">Coiled coil</keyword>
<feature type="compositionally biased region" description="Low complexity" evidence="4">
    <location>
        <begin position="857"/>
        <end position="867"/>
    </location>
</feature>
<evidence type="ECO:0000256" key="2">
    <source>
        <dbReference type="ARBA" id="ARBA00022553"/>
    </source>
</evidence>
<dbReference type="PANTHER" id="PTHR15109">
    <property type="entry name" value="AGAP004327-PA"/>
    <property type="match status" value="1"/>
</dbReference>
<feature type="domain" description="FAM193 C-terminal" evidence="5">
    <location>
        <begin position="1209"/>
        <end position="1265"/>
    </location>
</feature>
<comment type="similarity">
    <text evidence="1">Belongs to the FAM193 family.</text>
</comment>
<evidence type="ECO:0000256" key="3">
    <source>
        <dbReference type="ARBA" id="ARBA00023054"/>
    </source>
</evidence>
<feature type="compositionally biased region" description="Polar residues" evidence="4">
    <location>
        <begin position="1069"/>
        <end position="1079"/>
    </location>
</feature>
<dbReference type="InterPro" id="IPR031802">
    <property type="entry name" value="FAM193_C"/>
</dbReference>
<feature type="region of interest" description="Disordered" evidence="4">
    <location>
        <begin position="248"/>
        <end position="281"/>
    </location>
</feature>